<accession>A0A6A1VZ94</accession>
<dbReference type="OrthoDB" id="737456at2759"/>
<dbReference type="AlphaFoldDB" id="A0A6A1VZ94"/>
<feature type="region of interest" description="Disordered" evidence="1">
    <location>
        <begin position="40"/>
        <end position="63"/>
    </location>
</feature>
<organism evidence="2 3">
    <name type="scientific">Morella rubra</name>
    <name type="common">Chinese bayberry</name>
    <dbReference type="NCBI Taxonomy" id="262757"/>
    <lineage>
        <taxon>Eukaryota</taxon>
        <taxon>Viridiplantae</taxon>
        <taxon>Streptophyta</taxon>
        <taxon>Embryophyta</taxon>
        <taxon>Tracheophyta</taxon>
        <taxon>Spermatophyta</taxon>
        <taxon>Magnoliopsida</taxon>
        <taxon>eudicotyledons</taxon>
        <taxon>Gunneridae</taxon>
        <taxon>Pentapetalae</taxon>
        <taxon>rosids</taxon>
        <taxon>fabids</taxon>
        <taxon>Fagales</taxon>
        <taxon>Myricaceae</taxon>
        <taxon>Morella</taxon>
    </lineage>
</organism>
<dbReference type="EMBL" id="RXIC02000021">
    <property type="protein sequence ID" value="KAB1218272.1"/>
    <property type="molecule type" value="Genomic_DNA"/>
</dbReference>
<proteinExistence type="predicted"/>
<dbReference type="PANTHER" id="PTHR35488">
    <property type="entry name" value="OS05G0358900 PROTEIN-RELATED"/>
    <property type="match status" value="1"/>
</dbReference>
<sequence>MKKSPVNPKYATSAYGADGFDPYVDYTQFLEEARQYAKLGDSKSSSVLHPEENGKKKLLEERKGTKSWKKSIFSWWKTDKIKSKPQEEPARSPSNSIPRRRLVSGPIHGSGKTIDGRHRRLASGPLTGLFNPTKRVETYVCLDQLDRPQDVKTYGPLYLVT</sequence>
<comment type="caution">
    <text evidence="2">The sequence shown here is derived from an EMBL/GenBank/DDBJ whole genome shotgun (WGS) entry which is preliminary data.</text>
</comment>
<feature type="compositionally biased region" description="Basic and acidic residues" evidence="1">
    <location>
        <begin position="80"/>
        <end position="90"/>
    </location>
</feature>
<reference evidence="2 3" key="1">
    <citation type="journal article" date="2019" name="Plant Biotechnol. J.">
        <title>The red bayberry genome and genetic basis of sex determination.</title>
        <authorList>
            <person name="Jia H.M."/>
            <person name="Jia H.J."/>
            <person name="Cai Q.L."/>
            <person name="Wang Y."/>
            <person name="Zhao H.B."/>
            <person name="Yang W.F."/>
            <person name="Wang G.Y."/>
            <person name="Li Y.H."/>
            <person name="Zhan D.L."/>
            <person name="Shen Y.T."/>
            <person name="Niu Q.F."/>
            <person name="Chang L."/>
            <person name="Qiu J."/>
            <person name="Zhao L."/>
            <person name="Xie H.B."/>
            <person name="Fu W.Y."/>
            <person name="Jin J."/>
            <person name="Li X.W."/>
            <person name="Jiao Y."/>
            <person name="Zhou C.C."/>
            <person name="Tu T."/>
            <person name="Chai C.Y."/>
            <person name="Gao J.L."/>
            <person name="Fan L.J."/>
            <person name="van de Weg E."/>
            <person name="Wang J.Y."/>
            <person name="Gao Z.S."/>
        </authorList>
    </citation>
    <scope>NUCLEOTIDE SEQUENCE [LARGE SCALE GENOMIC DNA]</scope>
    <source>
        <tissue evidence="2">Leaves</tissue>
    </source>
</reference>
<keyword evidence="3" id="KW-1185">Reference proteome</keyword>
<evidence type="ECO:0000256" key="1">
    <source>
        <dbReference type="SAM" id="MobiDB-lite"/>
    </source>
</evidence>
<feature type="region of interest" description="Disordered" evidence="1">
    <location>
        <begin position="80"/>
        <end position="118"/>
    </location>
</feature>
<evidence type="ECO:0000313" key="2">
    <source>
        <dbReference type="EMBL" id="KAB1218272.1"/>
    </source>
</evidence>
<protein>
    <submittedName>
        <fullName evidence="2">Uncharacterized protein</fullName>
    </submittedName>
</protein>
<dbReference type="PANTHER" id="PTHR35488:SF4">
    <property type="entry name" value="DUF4005 DOMAIN-CONTAINING PROTEIN"/>
    <property type="match status" value="1"/>
</dbReference>
<gene>
    <name evidence="2" type="ORF">CJ030_MR3G026152</name>
</gene>
<feature type="compositionally biased region" description="Basic and acidic residues" evidence="1">
    <location>
        <begin position="49"/>
        <end position="63"/>
    </location>
</feature>
<feature type="region of interest" description="Disordered" evidence="1">
    <location>
        <begin position="1"/>
        <end position="20"/>
    </location>
</feature>
<name>A0A6A1VZ94_9ROSI</name>
<evidence type="ECO:0000313" key="3">
    <source>
        <dbReference type="Proteomes" id="UP000516437"/>
    </source>
</evidence>
<dbReference type="Proteomes" id="UP000516437">
    <property type="component" value="Chromosome 3"/>
</dbReference>